<dbReference type="Pfam" id="PF13464">
    <property type="entry name" value="RodZ_C"/>
    <property type="match status" value="1"/>
</dbReference>
<dbReference type="PANTHER" id="PTHR34475:SF1">
    <property type="entry name" value="CYTOSKELETON PROTEIN RODZ"/>
    <property type="match status" value="1"/>
</dbReference>
<feature type="domain" description="HTH cro/C1-type" evidence="3">
    <location>
        <begin position="7"/>
        <end position="39"/>
    </location>
</feature>
<dbReference type="PROSITE" id="PS50943">
    <property type="entry name" value="HTH_CROC1"/>
    <property type="match status" value="1"/>
</dbReference>
<gene>
    <name evidence="4" type="ORF">CWR48_07435</name>
</gene>
<dbReference type="InterPro" id="IPR010982">
    <property type="entry name" value="Lambda_DNA-bd_dom_sf"/>
</dbReference>
<feature type="compositionally biased region" description="Polar residues" evidence="1">
    <location>
        <begin position="151"/>
        <end position="162"/>
    </location>
</feature>
<keyword evidence="2" id="KW-1133">Transmembrane helix</keyword>
<dbReference type="CDD" id="cd00093">
    <property type="entry name" value="HTH_XRE"/>
    <property type="match status" value="1"/>
</dbReference>
<dbReference type="Gene3D" id="1.10.260.40">
    <property type="entry name" value="lambda repressor-like DNA-binding domains"/>
    <property type="match status" value="1"/>
</dbReference>
<organism evidence="4 5">
    <name type="scientific">Oceanobacillus arenosus</name>
    <dbReference type="NCBI Taxonomy" id="1229153"/>
    <lineage>
        <taxon>Bacteria</taxon>
        <taxon>Bacillati</taxon>
        <taxon>Bacillota</taxon>
        <taxon>Bacilli</taxon>
        <taxon>Bacillales</taxon>
        <taxon>Bacillaceae</taxon>
        <taxon>Oceanobacillus</taxon>
    </lineage>
</organism>
<evidence type="ECO:0000313" key="5">
    <source>
        <dbReference type="Proteomes" id="UP000257143"/>
    </source>
</evidence>
<reference evidence="5" key="1">
    <citation type="submission" date="2017-11" db="EMBL/GenBank/DDBJ databases">
        <authorList>
            <person name="Zhu W."/>
        </authorList>
    </citation>
    <scope>NUCLEOTIDE SEQUENCE [LARGE SCALE GENOMIC DNA]</scope>
    <source>
        <strain evidence="5">CAU 1183</strain>
    </source>
</reference>
<evidence type="ECO:0000259" key="3">
    <source>
        <dbReference type="PROSITE" id="PS50943"/>
    </source>
</evidence>
<comment type="caution">
    <text evidence="4">The sequence shown here is derived from an EMBL/GenBank/DDBJ whole genome shotgun (WGS) entry which is preliminary data.</text>
</comment>
<evidence type="ECO:0000256" key="1">
    <source>
        <dbReference type="SAM" id="MobiDB-lite"/>
    </source>
</evidence>
<dbReference type="EMBL" id="PIOC01000012">
    <property type="protein sequence ID" value="RDW19546.1"/>
    <property type="molecule type" value="Genomic_DNA"/>
</dbReference>
<evidence type="ECO:0000313" key="4">
    <source>
        <dbReference type="EMBL" id="RDW19546.1"/>
    </source>
</evidence>
<proteinExistence type="predicted"/>
<keyword evidence="2" id="KW-0812">Transmembrane</keyword>
<feature type="transmembrane region" description="Helical" evidence="2">
    <location>
        <begin position="104"/>
        <end position="127"/>
    </location>
</feature>
<keyword evidence="2" id="KW-0472">Membrane</keyword>
<dbReference type="OrthoDB" id="9797543at2"/>
<sequence>MDVGARLKEARLEKGLTLDELQEITKIQKRYLVAIEEGNLGVLPGKFYARAFIKEYATAVGIDSSELLEEHKEEIPKTEEESEIQYTRMERSRKEANVDKSSSFSFLPTIIVVLLVIGIFFVAWYFIKEGSSGEGNPPEEGLTENEIILNEPNTGASDNGAQDQVDREPTDEKEEAGTATDEEKPLEFTVTEEGTGTVPESTLSLNAPDDELIFTFESASEVWLDVENGDGESFYSAILTNTDSPLELDLSGEESIYLNIGSAPNLTFDVNGVAFEYPVDPNERDHQRIWINIQR</sequence>
<dbReference type="SUPFAM" id="SSF47413">
    <property type="entry name" value="lambda repressor-like DNA-binding domains"/>
    <property type="match status" value="1"/>
</dbReference>
<dbReference type="InterPro" id="IPR001387">
    <property type="entry name" value="Cro/C1-type_HTH"/>
</dbReference>
<protein>
    <submittedName>
        <fullName evidence="4">Helix-turn-helix domain-containing protein</fullName>
    </submittedName>
</protein>
<feature type="region of interest" description="Disordered" evidence="1">
    <location>
        <begin position="150"/>
        <end position="184"/>
    </location>
</feature>
<name>A0A3D8PTU6_9BACI</name>
<dbReference type="PANTHER" id="PTHR34475">
    <property type="match status" value="1"/>
</dbReference>
<dbReference type="SMART" id="SM00530">
    <property type="entry name" value="HTH_XRE"/>
    <property type="match status" value="1"/>
</dbReference>
<dbReference type="GO" id="GO:0003677">
    <property type="term" value="F:DNA binding"/>
    <property type="evidence" value="ECO:0007669"/>
    <property type="project" value="InterPro"/>
</dbReference>
<dbReference type="RefSeq" id="WP_115772621.1">
    <property type="nucleotide sequence ID" value="NZ_PIOC01000012.1"/>
</dbReference>
<dbReference type="InterPro" id="IPR050400">
    <property type="entry name" value="Bact_Cytoskel_RodZ"/>
</dbReference>
<dbReference type="Pfam" id="PF13413">
    <property type="entry name" value="HTH_25"/>
    <property type="match status" value="1"/>
</dbReference>
<accession>A0A3D8PTU6</accession>
<dbReference type="InterPro" id="IPR025194">
    <property type="entry name" value="RodZ-like_C"/>
</dbReference>
<keyword evidence="5" id="KW-1185">Reference proteome</keyword>
<dbReference type="AlphaFoldDB" id="A0A3D8PTU6"/>
<evidence type="ECO:0000256" key="2">
    <source>
        <dbReference type="SAM" id="Phobius"/>
    </source>
</evidence>
<dbReference type="Proteomes" id="UP000257143">
    <property type="component" value="Unassembled WGS sequence"/>
</dbReference>